<evidence type="ECO:0000256" key="2">
    <source>
        <dbReference type="ARBA" id="ARBA00009298"/>
    </source>
</evidence>
<dbReference type="InterPro" id="IPR003416">
    <property type="entry name" value="MgtC/SapB/SrpB/YhiD_fam"/>
</dbReference>
<dbReference type="RefSeq" id="WP_012563679.1">
    <property type="nucleotide sequence ID" value="NC_011386.1"/>
</dbReference>
<dbReference type="KEGG" id="oca:OCAR_6541"/>
<keyword evidence="10" id="KW-1185">Reference proteome</keyword>
<keyword evidence="6 7" id="KW-0472">Membrane</keyword>
<keyword evidence="3" id="KW-1003">Cell membrane</keyword>
<feature type="transmembrane region" description="Helical" evidence="7">
    <location>
        <begin position="71"/>
        <end position="91"/>
    </location>
</feature>
<dbReference type="eggNOG" id="COG1285">
    <property type="taxonomic scope" value="Bacteria"/>
</dbReference>
<dbReference type="HOGENOM" id="CLU_079292_0_1_5"/>
<keyword evidence="7" id="KW-0997">Cell inner membrane</keyword>
<dbReference type="KEGG" id="ocg:OCA5_c15200"/>
<dbReference type="PANTHER" id="PTHR33778:SF1">
    <property type="entry name" value="MAGNESIUM TRANSPORTER YHID-RELATED"/>
    <property type="match status" value="1"/>
</dbReference>
<dbReference type="EMBL" id="CP002826">
    <property type="protein sequence ID" value="AEI06236.1"/>
    <property type="molecule type" value="Genomic_DNA"/>
</dbReference>
<keyword evidence="5 7" id="KW-1133">Transmembrane helix</keyword>
<evidence type="ECO:0000256" key="4">
    <source>
        <dbReference type="ARBA" id="ARBA00022692"/>
    </source>
</evidence>
<evidence type="ECO:0000256" key="1">
    <source>
        <dbReference type="ARBA" id="ARBA00004651"/>
    </source>
</evidence>
<comment type="similarity">
    <text evidence="2 7">Belongs to the MgtC/SapB family.</text>
</comment>
<proteinExistence type="inferred from homology"/>
<evidence type="ECO:0000256" key="3">
    <source>
        <dbReference type="ARBA" id="ARBA00022475"/>
    </source>
</evidence>
<comment type="subcellular location">
    <subcellularLocation>
        <location evidence="7">Cell inner membrane</location>
        <topology evidence="7">Multi-pass membrane protein</topology>
    </subcellularLocation>
    <subcellularLocation>
        <location evidence="1">Cell membrane</location>
        <topology evidence="1">Multi-pass membrane protein</topology>
    </subcellularLocation>
</comment>
<feature type="transmembrane region" description="Helical" evidence="7">
    <location>
        <begin position="36"/>
        <end position="59"/>
    </location>
</feature>
<reference evidence="9 10" key="1">
    <citation type="journal article" date="2011" name="J. Bacteriol.">
        <title>Complete genome sequences of the chemolithoautotrophic Oligotropha carboxidovorans strains OM4 and OM5.</title>
        <authorList>
            <person name="Volland S."/>
            <person name="Rachinger M."/>
            <person name="Strittmatter A."/>
            <person name="Daniel R."/>
            <person name="Gottschalk G."/>
            <person name="Meyer O."/>
        </authorList>
    </citation>
    <scope>NUCLEOTIDE SEQUENCE [LARGE SCALE GENOMIC DNA]</scope>
    <source>
        <strain evidence="10">ATCC 49405 / DSM 1227 / KCTC 32145 / OM5</strain>
    </source>
</reference>
<dbReference type="PATRIC" id="fig|504832.7.peg.1617"/>
<dbReference type="PRINTS" id="PR01837">
    <property type="entry name" value="MGTCSAPBPROT"/>
</dbReference>
<accession>B6JE20</accession>
<sequence>MISNVEILLRLAVAAALGSLVGFERERLLWAAGIRTHMLVCVGSCLIMVVSAYGFAGVLGQEHTVLDPSRVAAQVVSGIGFLGAGSILARGEIVKGLTTAASIWTVAAIGLAIGGGLYFAGVASTIVILIILAGVKPLEEAYRARNQTAHLKITVDHGTFTPDELRQALSLRTSQIKRFVVENRNGDNDSDEIAVLLNKVSSEDIADFKARLNDVGVVRKVELIKRSPTSG</sequence>
<evidence type="ECO:0000256" key="7">
    <source>
        <dbReference type="RuleBase" id="RU365041"/>
    </source>
</evidence>
<dbReference type="InterPro" id="IPR049177">
    <property type="entry name" value="MgtC_SapB_SrpB_YhiD_N"/>
</dbReference>
<gene>
    <name evidence="9" type="ordered locus">OCA5_c15200</name>
</gene>
<dbReference type="OrthoDB" id="9811198at2"/>
<dbReference type="AlphaFoldDB" id="B6JE20"/>
<dbReference type="GO" id="GO:0005886">
    <property type="term" value="C:plasma membrane"/>
    <property type="evidence" value="ECO:0007669"/>
    <property type="project" value="UniProtKB-SubCell"/>
</dbReference>
<dbReference type="STRING" id="504832.OCA5_c15200"/>
<organism evidence="9 10">
    <name type="scientific">Afipia carboxidovorans (strain ATCC 49405 / DSM 1227 / KCTC 32145 / OM5)</name>
    <name type="common">Oligotropha carboxidovorans</name>
    <dbReference type="NCBI Taxonomy" id="504832"/>
    <lineage>
        <taxon>Bacteria</taxon>
        <taxon>Pseudomonadati</taxon>
        <taxon>Pseudomonadota</taxon>
        <taxon>Alphaproteobacteria</taxon>
        <taxon>Hyphomicrobiales</taxon>
        <taxon>Nitrobacteraceae</taxon>
        <taxon>Afipia</taxon>
    </lineage>
</organism>
<evidence type="ECO:0000256" key="6">
    <source>
        <dbReference type="ARBA" id="ARBA00023136"/>
    </source>
</evidence>
<name>B6JE20_AFIC5</name>
<dbReference type="Pfam" id="PF02308">
    <property type="entry name" value="MgtC"/>
    <property type="match status" value="1"/>
</dbReference>
<keyword evidence="4 7" id="KW-0812">Transmembrane</keyword>
<feature type="transmembrane region" description="Helical" evidence="7">
    <location>
        <begin position="103"/>
        <end position="135"/>
    </location>
</feature>
<feature type="domain" description="MgtC/SapB/SrpB/YhiD N-terminal" evidence="8">
    <location>
        <begin position="11"/>
        <end position="140"/>
    </location>
</feature>
<dbReference type="PANTHER" id="PTHR33778">
    <property type="entry name" value="PROTEIN MGTC"/>
    <property type="match status" value="1"/>
</dbReference>
<evidence type="ECO:0000256" key="5">
    <source>
        <dbReference type="ARBA" id="ARBA00022989"/>
    </source>
</evidence>
<protein>
    <recommendedName>
        <fullName evidence="7">Protein MgtC</fullName>
    </recommendedName>
</protein>
<evidence type="ECO:0000259" key="8">
    <source>
        <dbReference type="Pfam" id="PF02308"/>
    </source>
</evidence>
<evidence type="ECO:0000313" key="9">
    <source>
        <dbReference type="EMBL" id="AEI06236.1"/>
    </source>
</evidence>
<dbReference type="Proteomes" id="UP000007730">
    <property type="component" value="Chromosome"/>
</dbReference>
<evidence type="ECO:0000313" key="10">
    <source>
        <dbReference type="Proteomes" id="UP000007730"/>
    </source>
</evidence>
<feature type="transmembrane region" description="Helical" evidence="7">
    <location>
        <begin position="7"/>
        <end position="24"/>
    </location>
</feature>